<feature type="region of interest" description="Disordered" evidence="1">
    <location>
        <begin position="76"/>
        <end position="100"/>
    </location>
</feature>
<dbReference type="Gene3D" id="3.40.33.10">
    <property type="entry name" value="CAP"/>
    <property type="match status" value="1"/>
</dbReference>
<sequence>MPEKSIRFATSSRLAKCGLALAAFASLTGMQGRLSDFDDRLLASHNRERDLHGVPALVWDNKLARGAEQWATHLARTGKFEHSPDDPERKPEGENIWGGTKGAFDPEAMIGLWVAEKKHFQPGRFPYNSLTQNVADVSHFTQVVWRKTGKVGCGLAANEKREILVCRYSRPGNIIGRDVF</sequence>
<name>A0ABX9A1D2_9SPHN</name>
<evidence type="ECO:0000313" key="3">
    <source>
        <dbReference type="EMBL" id="QZD95072.1"/>
    </source>
</evidence>
<dbReference type="InterPro" id="IPR014044">
    <property type="entry name" value="CAP_dom"/>
</dbReference>
<dbReference type="InterPro" id="IPR035940">
    <property type="entry name" value="CAP_sf"/>
</dbReference>
<reference evidence="3 4" key="1">
    <citation type="submission" date="2021-08" db="EMBL/GenBank/DDBJ databases">
        <title>Comparative Genomics Analysis of the Genus Qipengyuania Reveals Extensive Genetic Diversity and Metabolic Versatility, Including the Description of Fifteen Novel Species.</title>
        <authorList>
            <person name="Liu Y."/>
        </authorList>
    </citation>
    <scope>NUCLEOTIDE SEQUENCE [LARGE SCALE GENOMIC DNA]</scope>
    <source>
        <strain evidence="3 4">1NDH1</strain>
    </source>
</reference>
<dbReference type="Proteomes" id="UP000824321">
    <property type="component" value="Chromosome"/>
</dbReference>
<gene>
    <name evidence="3" type="ORF">K3136_13540</name>
</gene>
<dbReference type="InterPro" id="IPR001283">
    <property type="entry name" value="CRISP-related"/>
</dbReference>
<evidence type="ECO:0000259" key="2">
    <source>
        <dbReference type="SMART" id="SM00198"/>
    </source>
</evidence>
<dbReference type="SMART" id="SM00198">
    <property type="entry name" value="SCP"/>
    <property type="match status" value="1"/>
</dbReference>
<keyword evidence="4" id="KW-1185">Reference proteome</keyword>
<dbReference type="PRINTS" id="PR00838">
    <property type="entry name" value="V5ALLERGEN"/>
</dbReference>
<evidence type="ECO:0000313" key="4">
    <source>
        <dbReference type="Proteomes" id="UP000824321"/>
    </source>
</evidence>
<dbReference type="PANTHER" id="PTHR10334">
    <property type="entry name" value="CYSTEINE-RICH SECRETORY PROTEIN-RELATED"/>
    <property type="match status" value="1"/>
</dbReference>
<feature type="compositionally biased region" description="Basic and acidic residues" evidence="1">
    <location>
        <begin position="78"/>
        <end position="93"/>
    </location>
</feature>
<feature type="domain" description="SCP" evidence="2">
    <location>
        <begin position="36"/>
        <end position="176"/>
    </location>
</feature>
<dbReference type="Pfam" id="PF00188">
    <property type="entry name" value="CAP"/>
    <property type="match status" value="1"/>
</dbReference>
<accession>A0ABX9A1D2</accession>
<protein>
    <submittedName>
        <fullName evidence="3">CAP family protein</fullName>
    </submittedName>
</protein>
<organism evidence="3 4">
    <name type="scientific">Qipengyuania gelatinilytica</name>
    <dbReference type="NCBI Taxonomy" id="2867231"/>
    <lineage>
        <taxon>Bacteria</taxon>
        <taxon>Pseudomonadati</taxon>
        <taxon>Pseudomonadota</taxon>
        <taxon>Alphaproteobacteria</taxon>
        <taxon>Sphingomonadales</taxon>
        <taxon>Erythrobacteraceae</taxon>
        <taxon>Qipengyuania</taxon>
    </lineage>
</organism>
<proteinExistence type="predicted"/>
<dbReference type="RefSeq" id="WP_221430814.1">
    <property type="nucleotide sequence ID" value="NZ_CP081294.1"/>
</dbReference>
<dbReference type="InterPro" id="IPR002413">
    <property type="entry name" value="V5_allergen-like"/>
</dbReference>
<evidence type="ECO:0000256" key="1">
    <source>
        <dbReference type="SAM" id="MobiDB-lite"/>
    </source>
</evidence>
<dbReference type="EMBL" id="CP081294">
    <property type="protein sequence ID" value="QZD95072.1"/>
    <property type="molecule type" value="Genomic_DNA"/>
</dbReference>
<dbReference type="InterPro" id="IPR034113">
    <property type="entry name" value="SCP_GAPR1-like"/>
</dbReference>
<dbReference type="PRINTS" id="PR00837">
    <property type="entry name" value="V5TPXLIKE"/>
</dbReference>
<dbReference type="CDD" id="cd05382">
    <property type="entry name" value="CAP_GAPR1-like"/>
    <property type="match status" value="1"/>
</dbReference>
<dbReference type="SUPFAM" id="SSF55797">
    <property type="entry name" value="PR-1-like"/>
    <property type="match status" value="1"/>
</dbReference>